<sequence length="545" mass="61034">MRKSINLFQSGLKVSLAAIMSFSILAGCSGGGSDGPAEGETPEASSNFNPTGLPIVKEPITLKMIAGKAPTTAPDWNTTMLWQEYEKMTNIKVEWEMVPNDTMTEKRNILLAGGDYPHAFFTAGIPLADLQKYGQQGIFIKLNDLIDQHAPNLKALLEKYPDVKKGLTMPDGNIYSFPGVYDPEFKSVLSSAKMWVKQSWLDELGLKEPQTTDDFYNMLKAFKEKDPNKNGQPDEIPYMGVGVDSLMNYLKGSWGLSNRGIRNANVDLQPGTEELRFIPTDPKYKEMLEYMHKLYKEKLIGEDVFTVQANQYYAKGAEGVYGATITTSPYTLMNQDDYIGATALKGPHGDQIWAAIGSPLATPGAFVITDKNPNPIETVRWIDYLYGEEGSKMFFMGFEGKSYNVTADGEFEYTDEITKNPSGLTFEQALIKYVVWPGGGYPNVVQEKFFKGAESRPEAVETAEKYDPYVPEEVWPAFSFTAEENEDMGTLGADINSYVTEMRAKFVSGSASFDEWDNYVSTINQMGLERYMEIYKNAYNRYKQD</sequence>
<reference evidence="3" key="1">
    <citation type="submission" date="2016-08" db="EMBL/GenBank/DDBJ databases">
        <title>Complete Genome Seqeunce of Paenibacillus sp. nov. IHBB 9852 from high altitute lake of Indian trans-Himalayas.</title>
        <authorList>
            <person name="Kiran S."/>
            <person name="Swarnkar M.K."/>
            <person name="Rana A."/>
            <person name="Tewari R."/>
            <person name="Gulati A."/>
        </authorList>
    </citation>
    <scope>NUCLEOTIDE SEQUENCE [LARGE SCALE GENOMIC DNA]</scope>
    <source>
        <strain evidence="3">IHBB 9852</strain>
    </source>
</reference>
<dbReference type="KEGG" id="pib:BBD41_29200"/>
<dbReference type="AlphaFoldDB" id="A0A1B2E8N3"/>
<dbReference type="EMBL" id="CP016809">
    <property type="protein sequence ID" value="ANY76320.1"/>
    <property type="molecule type" value="Genomic_DNA"/>
</dbReference>
<dbReference type="SUPFAM" id="SSF53850">
    <property type="entry name" value="Periplasmic binding protein-like II"/>
    <property type="match status" value="1"/>
</dbReference>
<organism evidence="3">
    <name type="scientific">Paenibacillus ihbetae</name>
    <dbReference type="NCBI Taxonomy" id="1870820"/>
    <lineage>
        <taxon>Bacteria</taxon>
        <taxon>Bacillati</taxon>
        <taxon>Bacillota</taxon>
        <taxon>Bacilli</taxon>
        <taxon>Bacillales</taxon>
        <taxon>Paenibacillaceae</taxon>
        <taxon>Paenibacillus</taxon>
    </lineage>
</organism>
<dbReference type="PANTHER" id="PTHR43649:SF12">
    <property type="entry name" value="DIACETYLCHITOBIOSE BINDING PROTEIN DASA"/>
    <property type="match status" value="1"/>
</dbReference>
<proteinExistence type="predicted"/>
<feature type="region of interest" description="Disordered" evidence="1">
    <location>
        <begin position="31"/>
        <end position="50"/>
    </location>
</feature>
<dbReference type="InterPro" id="IPR050490">
    <property type="entry name" value="Bact_solute-bd_prot1"/>
</dbReference>
<name>A0A1B2E8N3_9BACL</name>
<accession>A0A1B2E8N3</accession>
<dbReference type="RefSeq" id="WP_099480343.1">
    <property type="nucleotide sequence ID" value="NZ_CP016809.1"/>
</dbReference>
<dbReference type="Gene3D" id="3.40.190.10">
    <property type="entry name" value="Periplasmic binding protein-like II"/>
    <property type="match status" value="2"/>
</dbReference>
<dbReference type="PANTHER" id="PTHR43649">
    <property type="entry name" value="ARABINOSE-BINDING PROTEIN-RELATED"/>
    <property type="match status" value="1"/>
</dbReference>
<feature type="signal peptide" evidence="2">
    <location>
        <begin position="1"/>
        <end position="26"/>
    </location>
</feature>
<gene>
    <name evidence="3" type="ORF">BBD41_29200</name>
</gene>
<evidence type="ECO:0000313" key="3">
    <source>
        <dbReference type="EMBL" id="ANY76320.1"/>
    </source>
</evidence>
<feature type="chain" id="PRO_5038633110" evidence="2">
    <location>
        <begin position="27"/>
        <end position="545"/>
    </location>
</feature>
<evidence type="ECO:0000256" key="2">
    <source>
        <dbReference type="SAM" id="SignalP"/>
    </source>
</evidence>
<dbReference type="InterPro" id="IPR006059">
    <property type="entry name" value="SBP"/>
</dbReference>
<keyword evidence="2" id="KW-0732">Signal</keyword>
<evidence type="ECO:0000256" key="1">
    <source>
        <dbReference type="SAM" id="MobiDB-lite"/>
    </source>
</evidence>
<dbReference type="Pfam" id="PF13416">
    <property type="entry name" value="SBP_bac_8"/>
    <property type="match status" value="1"/>
</dbReference>
<protein>
    <submittedName>
        <fullName evidence="3">ABC transporter substrate-binding protein</fullName>
    </submittedName>
</protein>
<dbReference type="PROSITE" id="PS51257">
    <property type="entry name" value="PROKAR_LIPOPROTEIN"/>
    <property type="match status" value="1"/>
</dbReference>